<keyword evidence="2" id="KW-0472">Membrane</keyword>
<evidence type="ECO:0000313" key="4">
    <source>
        <dbReference type="Proteomes" id="UP000037035"/>
    </source>
</evidence>
<evidence type="ECO:0000256" key="2">
    <source>
        <dbReference type="SAM" id="Phobius"/>
    </source>
</evidence>
<feature type="transmembrane region" description="Helical" evidence="2">
    <location>
        <begin position="66"/>
        <end position="84"/>
    </location>
</feature>
<comment type="caution">
    <text evidence="3">The sequence shown here is derived from an EMBL/GenBank/DDBJ whole genome shotgun (WGS) entry which is preliminary data.</text>
</comment>
<feature type="compositionally biased region" description="Basic and acidic residues" evidence="1">
    <location>
        <begin position="144"/>
        <end position="168"/>
    </location>
</feature>
<keyword evidence="4" id="KW-1185">Reference proteome</keyword>
<gene>
    <name evidence="3" type="ORF">VP01_2728g5</name>
</gene>
<feature type="transmembrane region" description="Helical" evidence="2">
    <location>
        <begin position="12"/>
        <end position="31"/>
    </location>
</feature>
<evidence type="ECO:0000313" key="3">
    <source>
        <dbReference type="EMBL" id="KNZ55256.1"/>
    </source>
</evidence>
<dbReference type="EMBL" id="LAVV01007644">
    <property type="protein sequence ID" value="KNZ55256.1"/>
    <property type="molecule type" value="Genomic_DNA"/>
</dbReference>
<evidence type="ECO:0000256" key="1">
    <source>
        <dbReference type="SAM" id="MobiDB-lite"/>
    </source>
</evidence>
<organism evidence="3 4">
    <name type="scientific">Puccinia sorghi</name>
    <dbReference type="NCBI Taxonomy" id="27349"/>
    <lineage>
        <taxon>Eukaryota</taxon>
        <taxon>Fungi</taxon>
        <taxon>Dikarya</taxon>
        <taxon>Basidiomycota</taxon>
        <taxon>Pucciniomycotina</taxon>
        <taxon>Pucciniomycetes</taxon>
        <taxon>Pucciniales</taxon>
        <taxon>Pucciniaceae</taxon>
        <taxon>Puccinia</taxon>
    </lineage>
</organism>
<proteinExistence type="predicted"/>
<dbReference type="Proteomes" id="UP000037035">
    <property type="component" value="Unassembled WGS sequence"/>
</dbReference>
<dbReference type="AlphaFoldDB" id="A0A0L6V3C2"/>
<keyword evidence="2" id="KW-1133">Transmembrane helix</keyword>
<reference evidence="3 4" key="1">
    <citation type="submission" date="2015-08" db="EMBL/GenBank/DDBJ databases">
        <title>Next Generation Sequencing and Analysis of the Genome of Puccinia sorghi L Schw, the Causal Agent of Maize Common Rust.</title>
        <authorList>
            <person name="Rochi L."/>
            <person name="Burguener G."/>
            <person name="Darino M."/>
            <person name="Turjanski A."/>
            <person name="Kreff E."/>
            <person name="Dieguez M.J."/>
            <person name="Sacco F."/>
        </authorList>
    </citation>
    <scope>NUCLEOTIDE SEQUENCE [LARGE SCALE GENOMIC DNA]</scope>
    <source>
        <strain evidence="3 4">RO10H11247</strain>
    </source>
</reference>
<feature type="region of interest" description="Disordered" evidence="1">
    <location>
        <begin position="120"/>
        <end position="202"/>
    </location>
</feature>
<protein>
    <submittedName>
        <fullName evidence="3">Uncharacterized protein</fullName>
    </submittedName>
</protein>
<keyword evidence="2" id="KW-0812">Transmembrane</keyword>
<feature type="transmembrane region" description="Helical" evidence="2">
    <location>
        <begin position="37"/>
        <end position="59"/>
    </location>
</feature>
<dbReference type="VEuPathDB" id="FungiDB:VP01_2728g5"/>
<accession>A0A0L6V3C2</accession>
<sequence length="202" mass="22451">MMGRSGASHSQNLMILGVTAAIFGGFCSNFWGLPLQFWGIAGIMGVAAPIFGVGLTLTFCPTPQKFLISITHANILIFFIFHAAQKIKAKLLAMNTTQREIQFGNITKFIEGSGTVVNIQSPKKATKHKEVPKVHEKKPKSTTTRKDPSHFDHLGRKNKADDQREEPQKKKKKDPGKPKQIQTIRKDQIPLHLQRSSAPSKQ</sequence>
<name>A0A0L6V3C2_9BASI</name>